<keyword evidence="7" id="KW-0539">Nucleus</keyword>
<sequence length="355" mass="39773">MTATVVDHPDKQQDQEHTSKQHLSQQLQPEHNIVVASMEGTDDEVAVAVSLDIPTDASHHAVAEQDLTKEQHYSKRIPDTRILSASALHTKAKKSRRRRGGKGRWKPYHTLSVKEKIVQEEKEERNAVEKRERLFSRGKPMAPYNTTQFLLEDHEKRTMPPDVGDSCSGIAVHQRQSTGGSPTRERFGTIGHSGSEMGGNTTDSASYSGVEDDEMERQFDADYDYVNMERISNMTKDEVVREYMHLEKINGKLADRVSLLQLENDKLKQLLKDHNISYENVLPKIRRHSGASVSEAGDVIRKSLDEAVLDSGQRAVTKFGLNNNVKALVADEQSGCIKKCDVLIFCITGVNIGRA</sequence>
<dbReference type="PRINTS" id="PR02094">
    <property type="entry name" value="HEXIMFAMILY"/>
</dbReference>
<evidence type="ECO:0000313" key="9">
    <source>
        <dbReference type="EMBL" id="VBB31456.1"/>
    </source>
</evidence>
<evidence type="ECO:0000256" key="4">
    <source>
        <dbReference type="ARBA" id="ARBA00023015"/>
    </source>
</evidence>
<dbReference type="GO" id="GO:0097322">
    <property type="term" value="F:7SK snRNA binding"/>
    <property type="evidence" value="ECO:0007669"/>
    <property type="project" value="TreeGrafter"/>
</dbReference>
<reference evidence="9 10" key="1">
    <citation type="submission" date="2018-08" db="EMBL/GenBank/DDBJ databases">
        <authorList>
            <person name="Laetsch R D."/>
            <person name="Stevens L."/>
            <person name="Kumar S."/>
            <person name="Blaxter L. M."/>
        </authorList>
    </citation>
    <scope>NUCLEOTIDE SEQUENCE [LARGE SCALE GENOMIC DNA]</scope>
</reference>
<comment type="subcellular location">
    <subcellularLocation>
        <location evidence="1">Nucleus</location>
    </subcellularLocation>
</comment>
<feature type="region of interest" description="Disordered" evidence="8">
    <location>
        <begin position="1"/>
        <end position="29"/>
    </location>
</feature>
<protein>
    <submittedName>
        <fullName evidence="9">Uncharacterized protein</fullName>
    </submittedName>
</protein>
<evidence type="ECO:0000256" key="6">
    <source>
        <dbReference type="ARBA" id="ARBA00023163"/>
    </source>
</evidence>
<evidence type="ECO:0000313" key="10">
    <source>
        <dbReference type="Proteomes" id="UP000276991"/>
    </source>
</evidence>
<evidence type="ECO:0000256" key="2">
    <source>
        <dbReference type="ARBA" id="ARBA00008409"/>
    </source>
</evidence>
<dbReference type="Proteomes" id="UP000276991">
    <property type="component" value="Unassembled WGS sequence"/>
</dbReference>
<feature type="compositionally biased region" description="Polar residues" evidence="8">
    <location>
        <begin position="198"/>
        <end position="207"/>
    </location>
</feature>
<dbReference type="GO" id="GO:0005654">
    <property type="term" value="C:nucleoplasm"/>
    <property type="evidence" value="ECO:0007669"/>
    <property type="project" value="TreeGrafter"/>
</dbReference>
<dbReference type="STRING" id="6277.A0A498SK78"/>
<dbReference type="PANTHER" id="PTHR13469:SF8">
    <property type="entry name" value="HEXIM P-TEFB COMPLEX SUBUNIT 1"/>
    <property type="match status" value="1"/>
</dbReference>
<dbReference type="GO" id="GO:0005737">
    <property type="term" value="C:cytoplasm"/>
    <property type="evidence" value="ECO:0007669"/>
    <property type="project" value="InterPro"/>
</dbReference>
<evidence type="ECO:0000256" key="1">
    <source>
        <dbReference type="ARBA" id="ARBA00004123"/>
    </source>
</evidence>
<proteinExistence type="inferred from homology"/>
<accession>A0A498SK78</accession>
<organism evidence="9 10">
    <name type="scientific">Acanthocheilonema viteae</name>
    <name type="common">Filarial nematode worm</name>
    <name type="synonym">Dipetalonema viteae</name>
    <dbReference type="NCBI Taxonomy" id="6277"/>
    <lineage>
        <taxon>Eukaryota</taxon>
        <taxon>Metazoa</taxon>
        <taxon>Ecdysozoa</taxon>
        <taxon>Nematoda</taxon>
        <taxon>Chromadorea</taxon>
        <taxon>Rhabditida</taxon>
        <taxon>Spirurina</taxon>
        <taxon>Spiruromorpha</taxon>
        <taxon>Filarioidea</taxon>
        <taxon>Onchocercidae</taxon>
        <taxon>Acanthocheilonema</taxon>
    </lineage>
</organism>
<keyword evidence="6" id="KW-0804">Transcription</keyword>
<evidence type="ECO:0000256" key="5">
    <source>
        <dbReference type="ARBA" id="ARBA00023054"/>
    </source>
</evidence>
<dbReference type="EMBL" id="UPTC01001241">
    <property type="protein sequence ID" value="VBB31456.1"/>
    <property type="molecule type" value="Genomic_DNA"/>
</dbReference>
<dbReference type="PANTHER" id="PTHR13469">
    <property type="entry name" value="HEXAMETHYLENE BISACETAMIDE INDUCIBLE 1"/>
    <property type="match status" value="1"/>
</dbReference>
<dbReference type="Pfam" id="PF15313">
    <property type="entry name" value="HEXIM"/>
    <property type="match status" value="1"/>
</dbReference>
<keyword evidence="4" id="KW-0805">Transcription regulation</keyword>
<dbReference type="GO" id="GO:0000122">
    <property type="term" value="P:negative regulation of transcription by RNA polymerase II"/>
    <property type="evidence" value="ECO:0007669"/>
    <property type="project" value="InterPro"/>
</dbReference>
<comment type="similarity">
    <text evidence="2">Belongs to the HEXIM family.</text>
</comment>
<keyword evidence="3" id="KW-0678">Repressor</keyword>
<keyword evidence="10" id="KW-1185">Reference proteome</keyword>
<keyword evidence="5" id="KW-0175">Coiled coil</keyword>
<evidence type="ECO:0000256" key="7">
    <source>
        <dbReference type="ARBA" id="ARBA00023242"/>
    </source>
</evidence>
<evidence type="ECO:0000256" key="3">
    <source>
        <dbReference type="ARBA" id="ARBA00022491"/>
    </source>
</evidence>
<dbReference type="InterPro" id="IPR024872">
    <property type="entry name" value="HEXIM"/>
</dbReference>
<evidence type="ECO:0000256" key="8">
    <source>
        <dbReference type="SAM" id="MobiDB-lite"/>
    </source>
</evidence>
<gene>
    <name evidence="9" type="ORF">NAV_LOCUS6247</name>
</gene>
<feature type="compositionally biased region" description="Basic and acidic residues" evidence="8">
    <location>
        <begin position="7"/>
        <end position="19"/>
    </location>
</feature>
<feature type="region of interest" description="Disordered" evidence="8">
    <location>
        <begin position="190"/>
        <end position="213"/>
    </location>
</feature>
<name>A0A498SK78_ACAVI</name>
<dbReference type="GO" id="GO:0004861">
    <property type="term" value="F:cyclin-dependent protein serine/threonine kinase inhibitor activity"/>
    <property type="evidence" value="ECO:0007669"/>
    <property type="project" value="InterPro"/>
</dbReference>
<dbReference type="AlphaFoldDB" id="A0A498SK78"/>
<dbReference type="Gene3D" id="6.10.250.2910">
    <property type="match status" value="1"/>
</dbReference>
<dbReference type="OrthoDB" id="10058500at2759"/>